<feature type="transmembrane region" description="Helical" evidence="2">
    <location>
        <begin position="149"/>
        <end position="170"/>
    </location>
</feature>
<feature type="compositionally biased region" description="Low complexity" evidence="1">
    <location>
        <begin position="1"/>
        <end position="28"/>
    </location>
</feature>
<dbReference type="Proteomes" id="UP000176005">
    <property type="component" value="Unassembled WGS sequence"/>
</dbReference>
<dbReference type="Pfam" id="PF12679">
    <property type="entry name" value="ABC2_membrane_2"/>
    <property type="match status" value="1"/>
</dbReference>
<accession>A0A1E7L1H7</accession>
<dbReference type="GO" id="GO:0005886">
    <property type="term" value="C:plasma membrane"/>
    <property type="evidence" value="ECO:0007669"/>
    <property type="project" value="UniProtKB-SubCell"/>
</dbReference>
<name>A0A1E7L1H7_9ACTN</name>
<keyword evidence="2" id="KW-1133">Transmembrane helix</keyword>
<reference evidence="3 4" key="1">
    <citation type="journal article" date="2016" name="Front. Microbiol.">
        <title>Comparative Genomics Analysis of Streptomyces Species Reveals Their Adaptation to the Marine Environment and Their Diversity at the Genomic Level.</title>
        <authorList>
            <person name="Tian X."/>
            <person name="Zhang Z."/>
            <person name="Yang T."/>
            <person name="Chen M."/>
            <person name="Li J."/>
            <person name="Chen F."/>
            <person name="Yang J."/>
            <person name="Li W."/>
            <person name="Zhang B."/>
            <person name="Zhang Z."/>
            <person name="Wu J."/>
            <person name="Zhang C."/>
            <person name="Long L."/>
            <person name="Xiao J."/>
        </authorList>
    </citation>
    <scope>NUCLEOTIDE SEQUENCE [LARGE SCALE GENOMIC DNA]</scope>
    <source>
        <strain evidence="3 4">SCSIO 10429</strain>
    </source>
</reference>
<feature type="transmembrane region" description="Helical" evidence="2">
    <location>
        <begin position="214"/>
        <end position="232"/>
    </location>
</feature>
<gene>
    <name evidence="3" type="ORF">AN218_19420</name>
</gene>
<feature type="transmembrane region" description="Helical" evidence="2">
    <location>
        <begin position="316"/>
        <end position="338"/>
    </location>
</feature>
<keyword evidence="2" id="KW-0812">Transmembrane</keyword>
<dbReference type="RefSeq" id="WP_070018169.1">
    <property type="nucleotide sequence ID" value="NZ_LJGW01000328.1"/>
</dbReference>
<dbReference type="PATRIC" id="fig|518642.10.peg.4639"/>
<dbReference type="EMBL" id="LJGW01000328">
    <property type="protein sequence ID" value="OEV10012.1"/>
    <property type="molecule type" value="Genomic_DNA"/>
</dbReference>
<evidence type="ECO:0000313" key="4">
    <source>
        <dbReference type="Proteomes" id="UP000176005"/>
    </source>
</evidence>
<evidence type="ECO:0000256" key="1">
    <source>
        <dbReference type="SAM" id="MobiDB-lite"/>
    </source>
</evidence>
<evidence type="ECO:0000256" key="2">
    <source>
        <dbReference type="SAM" id="Phobius"/>
    </source>
</evidence>
<sequence length="344" mass="36167">MSTAATSASGSASGSAPSPAAASAAPSGRRGPRLSGLTWLVWRQHRAAFWTGIAVTVVGIGYFLQQRASMLALLDETGWPGPKTLELPAGFEIYNSRLADASSILGALLPVLVGVFLGAPLIANDLEHGTGKLVTSQTVSRGSWLARKLGIAVLMAALCTTALSAAYGWWLGPVGKLDKTLYWVAGSATGPIPVALTLLTLVGGVAIGTVLRRTLLSMVVTFGFAVAVQLVWSEFWMSLGNPVTIRTHNGVGDGAFPELPRAAYDLDQSHLTASGDLIGYGTCAKPTEQATQTCLDKHDVVGWSVDYLPTSELPGMLWTGAAIMLALTAGLTVFVLWWGRKRLY</sequence>
<keyword evidence="4" id="KW-1185">Reference proteome</keyword>
<feature type="transmembrane region" description="Helical" evidence="2">
    <location>
        <begin position="182"/>
        <end position="207"/>
    </location>
</feature>
<comment type="caution">
    <text evidence="3">The sequence shown here is derived from an EMBL/GenBank/DDBJ whole genome shotgun (WGS) entry which is preliminary data.</text>
</comment>
<protein>
    <submittedName>
        <fullName evidence="3">ABC transporter</fullName>
    </submittedName>
</protein>
<feature type="transmembrane region" description="Helical" evidence="2">
    <location>
        <begin position="48"/>
        <end position="64"/>
    </location>
</feature>
<keyword evidence="2" id="KW-0472">Membrane</keyword>
<proteinExistence type="predicted"/>
<organism evidence="3 4">
    <name type="scientific">Streptomyces nanshensis</name>
    <dbReference type="NCBI Taxonomy" id="518642"/>
    <lineage>
        <taxon>Bacteria</taxon>
        <taxon>Bacillati</taxon>
        <taxon>Actinomycetota</taxon>
        <taxon>Actinomycetes</taxon>
        <taxon>Kitasatosporales</taxon>
        <taxon>Streptomycetaceae</taxon>
        <taxon>Streptomyces</taxon>
    </lineage>
</organism>
<dbReference type="GO" id="GO:0140359">
    <property type="term" value="F:ABC-type transporter activity"/>
    <property type="evidence" value="ECO:0007669"/>
    <property type="project" value="InterPro"/>
</dbReference>
<evidence type="ECO:0000313" key="3">
    <source>
        <dbReference type="EMBL" id="OEV10012.1"/>
    </source>
</evidence>
<feature type="region of interest" description="Disordered" evidence="1">
    <location>
        <begin position="1"/>
        <end position="31"/>
    </location>
</feature>
<dbReference type="AlphaFoldDB" id="A0A1E7L1H7"/>